<dbReference type="AlphaFoldDB" id="A0A813HJB2"/>
<dbReference type="Gene3D" id="3.30.450.200">
    <property type="match status" value="1"/>
</dbReference>
<reference evidence="3" key="1">
    <citation type="submission" date="2021-02" db="EMBL/GenBank/DDBJ databases">
        <authorList>
            <person name="Dougan E. K."/>
            <person name="Rhodes N."/>
            <person name="Thang M."/>
            <person name="Chan C."/>
        </authorList>
    </citation>
    <scope>NUCLEOTIDE SEQUENCE</scope>
</reference>
<feature type="non-terminal residue" evidence="3">
    <location>
        <position position="1"/>
    </location>
</feature>
<dbReference type="PROSITE" id="PS50211">
    <property type="entry name" value="DENN"/>
    <property type="match status" value="1"/>
</dbReference>
<protein>
    <recommendedName>
        <fullName evidence="2">UDENN domain-containing protein</fullName>
    </recommendedName>
</protein>
<dbReference type="PANTHER" id="PTHR12296">
    <property type="entry name" value="DENN DOMAIN-CONTAINING PROTEIN 4"/>
    <property type="match status" value="1"/>
</dbReference>
<dbReference type="GO" id="GO:0032483">
    <property type="term" value="P:regulation of Rab protein signal transduction"/>
    <property type="evidence" value="ECO:0007669"/>
    <property type="project" value="TreeGrafter"/>
</dbReference>
<name>A0A813HJB2_POLGL</name>
<dbReference type="InterPro" id="IPR051696">
    <property type="entry name" value="DENN_Domain_GEFs"/>
</dbReference>
<proteinExistence type="predicted"/>
<dbReference type="PANTHER" id="PTHR12296:SF21">
    <property type="entry name" value="DENN DOMAIN-CONTAINING PROTEIN 3"/>
    <property type="match status" value="1"/>
</dbReference>
<evidence type="ECO:0000256" key="1">
    <source>
        <dbReference type="SAM" id="Phobius"/>
    </source>
</evidence>
<dbReference type="SMART" id="SM00800">
    <property type="entry name" value="uDENN"/>
    <property type="match status" value="1"/>
</dbReference>
<evidence type="ECO:0000313" key="4">
    <source>
        <dbReference type="Proteomes" id="UP000654075"/>
    </source>
</evidence>
<dbReference type="InterPro" id="IPR005113">
    <property type="entry name" value="uDENN_dom"/>
</dbReference>
<dbReference type="EMBL" id="CAJNNV010031722">
    <property type="protein sequence ID" value="CAE8637565.1"/>
    <property type="molecule type" value="Genomic_DNA"/>
</dbReference>
<evidence type="ECO:0000313" key="3">
    <source>
        <dbReference type="EMBL" id="CAE8637565.1"/>
    </source>
</evidence>
<dbReference type="Pfam" id="PF03456">
    <property type="entry name" value="uDENN"/>
    <property type="match status" value="1"/>
</dbReference>
<gene>
    <name evidence="3" type="ORF">PGLA1383_LOCUS52907</name>
</gene>
<feature type="domain" description="UDENN" evidence="2">
    <location>
        <begin position="68"/>
        <end position="244"/>
    </location>
</feature>
<dbReference type="InterPro" id="IPR037516">
    <property type="entry name" value="Tripartite_DENN"/>
</dbReference>
<keyword evidence="4" id="KW-1185">Reference proteome</keyword>
<comment type="caution">
    <text evidence="3">The sequence shown here is derived from an EMBL/GenBank/DDBJ whole genome shotgun (WGS) entry which is preliminary data.</text>
</comment>
<keyword evidence="1" id="KW-1133">Transmembrane helix</keyword>
<organism evidence="3 4">
    <name type="scientific">Polarella glacialis</name>
    <name type="common">Dinoflagellate</name>
    <dbReference type="NCBI Taxonomy" id="89957"/>
    <lineage>
        <taxon>Eukaryota</taxon>
        <taxon>Sar</taxon>
        <taxon>Alveolata</taxon>
        <taxon>Dinophyceae</taxon>
        <taxon>Suessiales</taxon>
        <taxon>Suessiaceae</taxon>
        <taxon>Polarella</taxon>
    </lineage>
</organism>
<keyword evidence="1" id="KW-0812">Transmembrane</keyword>
<feature type="transmembrane region" description="Helical" evidence="1">
    <location>
        <begin position="24"/>
        <end position="44"/>
    </location>
</feature>
<accession>A0A813HJB2</accession>
<evidence type="ECO:0000259" key="2">
    <source>
        <dbReference type="PROSITE" id="PS50211"/>
    </source>
</evidence>
<dbReference type="Proteomes" id="UP000654075">
    <property type="component" value="Unassembled WGS sequence"/>
</dbReference>
<dbReference type="OrthoDB" id="6019893at2759"/>
<keyword evidence="1" id="KW-0472">Membrane</keyword>
<sequence>MAAHLFFAFVCCCGYCCCLVVVVWLLLFGCCCLVVVLFFFHVILTHKCTVVALMDGGSLVPQSAVRYFAVIGASGPEVANPVAGESLPVKLLQRYPPEDHPDVRLPPALASFCFPRGGAAVVAAEDQVVQTLHGFVLTNEAGDRCFGAALHLWDLHPSQNVWVQKAVAVVGTQPLWGAFRGFLRALGDSQNPRERLVVNFVAETPLPPPGFVVSVTMPDLGPGIPVELELQRPPPNQLPLLDLP</sequence>
<dbReference type="GO" id="GO:0031410">
    <property type="term" value="C:cytoplasmic vesicle"/>
    <property type="evidence" value="ECO:0007669"/>
    <property type="project" value="TreeGrafter"/>
</dbReference>